<name>A0ABR0J841_9EURO</name>
<dbReference type="Proteomes" id="UP001345691">
    <property type="component" value="Unassembled WGS sequence"/>
</dbReference>
<accession>A0ABR0J841</accession>
<reference evidence="1 2" key="1">
    <citation type="submission" date="2023-08" db="EMBL/GenBank/DDBJ databases">
        <title>Black Yeasts Isolated from many extreme environments.</title>
        <authorList>
            <person name="Coleine C."/>
            <person name="Stajich J.E."/>
            <person name="Selbmann L."/>
        </authorList>
    </citation>
    <scope>NUCLEOTIDE SEQUENCE [LARGE SCALE GENOMIC DNA]</scope>
    <source>
        <strain evidence="1 2">CCFEE 6328</strain>
    </source>
</reference>
<organism evidence="1 2">
    <name type="scientific">Exophiala sideris</name>
    <dbReference type="NCBI Taxonomy" id="1016849"/>
    <lineage>
        <taxon>Eukaryota</taxon>
        <taxon>Fungi</taxon>
        <taxon>Dikarya</taxon>
        <taxon>Ascomycota</taxon>
        <taxon>Pezizomycotina</taxon>
        <taxon>Eurotiomycetes</taxon>
        <taxon>Chaetothyriomycetidae</taxon>
        <taxon>Chaetothyriales</taxon>
        <taxon>Herpotrichiellaceae</taxon>
        <taxon>Exophiala</taxon>
    </lineage>
</organism>
<evidence type="ECO:0000313" key="2">
    <source>
        <dbReference type="Proteomes" id="UP001345691"/>
    </source>
</evidence>
<protein>
    <submittedName>
        <fullName evidence="1">Uncharacterized protein</fullName>
    </submittedName>
</protein>
<comment type="caution">
    <text evidence="1">The sequence shown here is derived from an EMBL/GenBank/DDBJ whole genome shotgun (WGS) entry which is preliminary data.</text>
</comment>
<dbReference type="EMBL" id="JAVRRF010000015">
    <property type="protein sequence ID" value="KAK5058173.1"/>
    <property type="molecule type" value="Genomic_DNA"/>
</dbReference>
<proteinExistence type="predicted"/>
<evidence type="ECO:0000313" key="1">
    <source>
        <dbReference type="EMBL" id="KAK5058173.1"/>
    </source>
</evidence>
<sequence length="308" mass="36479">MFKEQDPLFQFEGELTRMDLDYPVHKLPTLYDRGDLEHRKKWATNVNQRDYVSTRTAHFAKQYGHAVAMGLEASSQSDRRTWRSLVRQYGLWLQGYYQMSSEPLTEPLRQLMQNIQYALARSFVARWRQYLPMFQEEFDELAKKFQVHADQTKQLTRYWTKLWRHIEYERIDWHGRSRSRYPFNWVPQTFSSAVSTACKTLGVHDDRVFEMVEHYGTTSSTKSFHTDIEETLVKGGYHTIFAEILYRDLTELDNFLDFTDTSISETDADIIKGTLRMVIEKHIEMLYTIREPSHDKPQEWSLTATGGG</sequence>
<keyword evidence="2" id="KW-1185">Reference proteome</keyword>
<gene>
    <name evidence="1" type="ORF">LTR69_007171</name>
</gene>